<accession>A0ABT5UPY6</accession>
<dbReference type="Pfam" id="PF00483">
    <property type="entry name" value="NTP_transferase"/>
    <property type="match status" value="1"/>
</dbReference>
<keyword evidence="5" id="KW-1185">Reference proteome</keyword>
<feature type="region of interest" description="Disordered" evidence="1">
    <location>
        <begin position="465"/>
        <end position="486"/>
    </location>
</feature>
<feature type="domain" description="Mannose-6-phosphate isomerase type II C-terminal" evidence="3">
    <location>
        <begin position="346"/>
        <end position="451"/>
    </location>
</feature>
<dbReference type="InterPro" id="IPR001538">
    <property type="entry name" value="Man6P_isomerase-2_C"/>
</dbReference>
<dbReference type="RefSeq" id="WP_227207372.1">
    <property type="nucleotide sequence ID" value="NZ_JAJCLO010000007.1"/>
</dbReference>
<dbReference type="InterPro" id="IPR014710">
    <property type="entry name" value="RmlC-like_jellyroll"/>
</dbReference>
<evidence type="ECO:0000256" key="1">
    <source>
        <dbReference type="SAM" id="MobiDB-lite"/>
    </source>
</evidence>
<dbReference type="InterPro" id="IPR029044">
    <property type="entry name" value="Nucleotide-diphossugar_trans"/>
</dbReference>
<evidence type="ECO:0000313" key="5">
    <source>
        <dbReference type="Proteomes" id="UP001215087"/>
    </source>
</evidence>
<dbReference type="Pfam" id="PF01050">
    <property type="entry name" value="MannoseP_isomer"/>
    <property type="match status" value="1"/>
</dbReference>
<dbReference type="PANTHER" id="PTHR46390:SF1">
    <property type="entry name" value="MANNOSE-1-PHOSPHATE GUANYLYLTRANSFERASE"/>
    <property type="match status" value="1"/>
</dbReference>
<dbReference type="SUPFAM" id="SSF51182">
    <property type="entry name" value="RmlC-like cupins"/>
    <property type="match status" value="1"/>
</dbReference>
<evidence type="ECO:0000259" key="2">
    <source>
        <dbReference type="Pfam" id="PF00483"/>
    </source>
</evidence>
<gene>
    <name evidence="4" type="ORF">PTZ04_12200</name>
</gene>
<proteinExistence type="predicted"/>
<dbReference type="CDD" id="cd02213">
    <property type="entry name" value="cupin_PMI_typeII_C"/>
    <property type="match status" value="1"/>
</dbReference>
<organism evidence="4 5">
    <name type="scientific">Eubacterium limosum</name>
    <dbReference type="NCBI Taxonomy" id="1736"/>
    <lineage>
        <taxon>Bacteria</taxon>
        <taxon>Bacillati</taxon>
        <taxon>Bacillota</taxon>
        <taxon>Clostridia</taxon>
        <taxon>Eubacteriales</taxon>
        <taxon>Eubacteriaceae</taxon>
        <taxon>Eubacterium</taxon>
    </lineage>
</organism>
<protein>
    <submittedName>
        <fullName evidence="4">Sugar phosphate nucleotidyltransferase</fullName>
    </submittedName>
</protein>
<dbReference type="InterPro" id="IPR011051">
    <property type="entry name" value="RmlC_Cupin_sf"/>
</dbReference>
<dbReference type="PANTHER" id="PTHR46390">
    <property type="entry name" value="MANNOSE-1-PHOSPHATE GUANYLYLTRANSFERASE"/>
    <property type="match status" value="1"/>
</dbReference>
<dbReference type="InterPro" id="IPR051161">
    <property type="entry name" value="Mannose-6P_isomerase_type2"/>
</dbReference>
<reference evidence="4 5" key="1">
    <citation type="submission" date="2023-02" db="EMBL/GenBank/DDBJ databases">
        <title>Comparative genome analysis of Eubacterium limosum species.</title>
        <authorList>
            <person name="Bak J.E."/>
        </authorList>
    </citation>
    <scope>NUCLEOTIDE SEQUENCE [LARGE SCALE GENOMIC DNA]</scope>
    <source>
        <strain evidence="4 5">KGMB01548</strain>
    </source>
</reference>
<dbReference type="Gene3D" id="3.90.550.10">
    <property type="entry name" value="Spore Coat Polysaccharide Biosynthesis Protein SpsA, Chain A"/>
    <property type="match status" value="1"/>
</dbReference>
<dbReference type="Gene3D" id="2.60.120.10">
    <property type="entry name" value="Jelly Rolls"/>
    <property type="match status" value="1"/>
</dbReference>
<dbReference type="SUPFAM" id="SSF53448">
    <property type="entry name" value="Nucleotide-diphospho-sugar transferases"/>
    <property type="match status" value="1"/>
</dbReference>
<dbReference type="InterPro" id="IPR005835">
    <property type="entry name" value="NTP_transferase_dom"/>
</dbReference>
<evidence type="ECO:0000313" key="4">
    <source>
        <dbReference type="EMBL" id="MDE1471017.1"/>
    </source>
</evidence>
<sequence>MKIILLSGGSGTRLWPLSNEARSKQFLKILKNEKGDHQSMVQRVYGQLKKAGHEDILVATNVNQADSIRTQIGQDIGIVIEPERRNTWPAIALAAAYLYFKEGCSRDDVAVVLPIDPYAEDRYFELLSHLEAVIDNGFAYIALMGVKPTFPTEKYGYIIPNPDHEIQMAVQNKTGSAHAVQYFKEKPSVEEAADLIDHKGALWNCGVFAFKVGHLMDKLAENIDFSNYEDVLARYSDLKKISFDYEVVEKAEKVAVVEYDGVWKDLGTWNTLCDHVTETTTGNVVLSGTSKNTHVINELDIPAVVIGVKDAVVVATHDGILVSDKHESSFIKEYLGDKAQRPMVEKRQWGNYYVLEHGEDQDGLQYMTKKLIVKAGKNISYQYHEKRREVWTVVEGSGLFVKNDTIYPAAPGSVFQIDIGDKHTMRGVEDLTMIEVQLGTDLVEEDIIRIEKNWDRILQRCFEKKNPDKTKKDEKEGIDKNEVSVK</sequence>
<comment type="caution">
    <text evidence="4">The sequence shown here is derived from an EMBL/GenBank/DDBJ whole genome shotgun (WGS) entry which is preliminary data.</text>
</comment>
<name>A0ABT5UPY6_EUBLI</name>
<evidence type="ECO:0000259" key="3">
    <source>
        <dbReference type="Pfam" id="PF01050"/>
    </source>
</evidence>
<feature type="domain" description="Nucleotidyl transferase" evidence="2">
    <location>
        <begin position="3"/>
        <end position="279"/>
    </location>
</feature>
<dbReference type="EMBL" id="JAQSVD010000006">
    <property type="protein sequence ID" value="MDE1471017.1"/>
    <property type="molecule type" value="Genomic_DNA"/>
</dbReference>
<dbReference type="Proteomes" id="UP001215087">
    <property type="component" value="Unassembled WGS sequence"/>
</dbReference>